<name>A0A6S6Y556_9PROT</name>
<evidence type="ECO:0000313" key="2">
    <source>
        <dbReference type="EMBL" id="CAB1370577.1"/>
    </source>
</evidence>
<dbReference type="EMBL" id="LR778301">
    <property type="protein sequence ID" value="CAB1370577.1"/>
    <property type="molecule type" value="Genomic_DNA"/>
</dbReference>
<dbReference type="AlphaFoldDB" id="A0A6S6Y556"/>
<feature type="domain" description="N-acetyltransferase" evidence="1">
    <location>
        <begin position="1"/>
        <end position="99"/>
    </location>
</feature>
<keyword evidence="3" id="KW-1185">Reference proteome</keyword>
<sequence length="99" mass="11259">MYIGIADDGRKIGICRFDYLPAETTAEVFLTLNPEMRGMGLSSELLRMSIDTLSEPLGPDTRLWAKIRKQNVPSVRCFLAAGFQQCSHKEDWVFFTRSL</sequence>
<evidence type="ECO:0000259" key="1">
    <source>
        <dbReference type="PROSITE" id="PS51186"/>
    </source>
</evidence>
<reference evidence="2 3" key="1">
    <citation type="submission" date="2020-03" db="EMBL/GenBank/DDBJ databases">
        <authorList>
            <consortium name="Genoscope - CEA"/>
            <person name="William W."/>
        </authorList>
    </citation>
    <scope>NUCLEOTIDE SEQUENCE [LARGE SCALE GENOMIC DNA]</scope>
    <source>
        <strain evidence="3">DSM 16959</strain>
    </source>
</reference>
<gene>
    <name evidence="2" type="ORF">DENOEST_3423</name>
</gene>
<dbReference type="KEGG" id="doe:DENOEST_3423"/>
<dbReference type="InterPro" id="IPR000182">
    <property type="entry name" value="GNAT_dom"/>
</dbReference>
<organism evidence="2 3">
    <name type="scientific">Denitratisoma oestradiolicum</name>
    <dbReference type="NCBI Taxonomy" id="311182"/>
    <lineage>
        <taxon>Bacteria</taxon>
        <taxon>Pseudomonadati</taxon>
        <taxon>Pseudomonadota</taxon>
        <taxon>Betaproteobacteria</taxon>
        <taxon>Nitrosomonadales</taxon>
        <taxon>Sterolibacteriaceae</taxon>
        <taxon>Denitratisoma</taxon>
    </lineage>
</organism>
<evidence type="ECO:0000313" key="3">
    <source>
        <dbReference type="Proteomes" id="UP000515733"/>
    </source>
</evidence>
<dbReference type="CDD" id="cd04301">
    <property type="entry name" value="NAT_SF"/>
    <property type="match status" value="1"/>
</dbReference>
<dbReference type="GO" id="GO:0016747">
    <property type="term" value="F:acyltransferase activity, transferring groups other than amino-acyl groups"/>
    <property type="evidence" value="ECO:0007669"/>
    <property type="project" value="InterPro"/>
</dbReference>
<protein>
    <recommendedName>
        <fullName evidence="1">N-acetyltransferase domain-containing protein</fullName>
    </recommendedName>
</protein>
<dbReference type="Gene3D" id="3.40.630.30">
    <property type="match status" value="1"/>
</dbReference>
<proteinExistence type="predicted"/>
<dbReference type="InterPro" id="IPR016181">
    <property type="entry name" value="Acyl_CoA_acyltransferase"/>
</dbReference>
<accession>A0A6S6Y556</accession>
<dbReference type="Pfam" id="PF00583">
    <property type="entry name" value="Acetyltransf_1"/>
    <property type="match status" value="1"/>
</dbReference>
<dbReference type="Proteomes" id="UP000515733">
    <property type="component" value="Chromosome"/>
</dbReference>
<dbReference type="SUPFAM" id="SSF55729">
    <property type="entry name" value="Acyl-CoA N-acyltransferases (Nat)"/>
    <property type="match status" value="1"/>
</dbReference>
<dbReference type="PROSITE" id="PS51186">
    <property type="entry name" value="GNAT"/>
    <property type="match status" value="1"/>
</dbReference>